<gene>
    <name evidence="1" type="ORF">F4820DRAFT_399609</name>
</gene>
<accession>A0ACB9YTI3</accession>
<comment type="caution">
    <text evidence="1">The sequence shown here is derived from an EMBL/GenBank/DDBJ whole genome shotgun (WGS) entry which is preliminary data.</text>
</comment>
<protein>
    <submittedName>
        <fullName evidence="1">Uncharacterized protein</fullName>
    </submittedName>
</protein>
<dbReference type="EMBL" id="MU393519">
    <property type="protein sequence ID" value="KAI4862735.1"/>
    <property type="molecule type" value="Genomic_DNA"/>
</dbReference>
<organism evidence="1 2">
    <name type="scientific">Hypoxylon rubiginosum</name>
    <dbReference type="NCBI Taxonomy" id="110542"/>
    <lineage>
        <taxon>Eukaryota</taxon>
        <taxon>Fungi</taxon>
        <taxon>Dikarya</taxon>
        <taxon>Ascomycota</taxon>
        <taxon>Pezizomycotina</taxon>
        <taxon>Sordariomycetes</taxon>
        <taxon>Xylariomycetidae</taxon>
        <taxon>Xylariales</taxon>
        <taxon>Hypoxylaceae</taxon>
        <taxon>Hypoxylon</taxon>
    </lineage>
</organism>
<sequence>MEKEEVERCLQTLKFAESSARRLRVEPSYPETGRWLAIDDGYLKWESEGHSGLLLIRGNPGSGKSTLARRILNSIKLKYEFTSYSPDQTANKQRDILAADFSYSTSEKRNETGSHTLMLQSLLYQLLSRDERLFPLFRDAYRARESHEISWGYKDLKRIFESLASLEAGQKIYIFLDAMDESPGQGRSEILRLLLKLCSSSSGCTFKCLIATRPLSSGELGGRMNFYHVINMQDKNQGDIDRVIMAGLRDIQTNCPWFSPHFKSARQYITQHAQGVFLWVTLVLEQLASLLRAAPSRRDIDNCLKSLPLGLEGMYERIIRNLGGKACRILNWVAFAERSLETDEFIDAIAIPLSTEPFKPDPKFLEGNRVTRLEHNIRFHCGQLVRIRQPATQLDQSASRLVVQLLHPTVWEFLMRSRPASPIHMDEKGGNEEIVTSCIRYIELLPAAIPTGTKRLQDWGPDDYTKFVLWLADFRLLEYIATCLPKHMKSLSGKAKVDQEMRFSQALGENKVMYCLFEDCVQKIGSIQIEARCTRAFARQFRLRCLVAAAQEHCTKAINPLVALGTDVNGTEEKSGDSALPIATGKEHLDAEKVLPALPTKLWDRIRQAPKRMSMRLSQSMSDKRGVYVHEKT</sequence>
<proteinExistence type="predicted"/>
<name>A0ACB9YTI3_9PEZI</name>
<dbReference type="Proteomes" id="UP001497700">
    <property type="component" value="Unassembled WGS sequence"/>
</dbReference>
<keyword evidence="2" id="KW-1185">Reference proteome</keyword>
<reference evidence="1 2" key="1">
    <citation type="journal article" date="2022" name="New Phytol.">
        <title>Ecological generalism drives hyperdiversity of secondary metabolite gene clusters in xylarialean endophytes.</title>
        <authorList>
            <person name="Franco M.E.E."/>
            <person name="Wisecaver J.H."/>
            <person name="Arnold A.E."/>
            <person name="Ju Y.M."/>
            <person name="Slot J.C."/>
            <person name="Ahrendt S."/>
            <person name="Moore L.P."/>
            <person name="Eastman K.E."/>
            <person name="Scott K."/>
            <person name="Konkel Z."/>
            <person name="Mondo S.J."/>
            <person name="Kuo A."/>
            <person name="Hayes R.D."/>
            <person name="Haridas S."/>
            <person name="Andreopoulos B."/>
            <person name="Riley R."/>
            <person name="LaButti K."/>
            <person name="Pangilinan J."/>
            <person name="Lipzen A."/>
            <person name="Amirebrahimi M."/>
            <person name="Yan J."/>
            <person name="Adam C."/>
            <person name="Keymanesh K."/>
            <person name="Ng V."/>
            <person name="Louie K."/>
            <person name="Northen T."/>
            <person name="Drula E."/>
            <person name="Henrissat B."/>
            <person name="Hsieh H.M."/>
            <person name="Youens-Clark K."/>
            <person name="Lutzoni F."/>
            <person name="Miadlikowska J."/>
            <person name="Eastwood D.C."/>
            <person name="Hamelin R.C."/>
            <person name="Grigoriev I.V."/>
            <person name="U'Ren J.M."/>
        </authorList>
    </citation>
    <scope>NUCLEOTIDE SEQUENCE [LARGE SCALE GENOMIC DNA]</scope>
    <source>
        <strain evidence="1 2">CBS 119005</strain>
    </source>
</reference>
<evidence type="ECO:0000313" key="2">
    <source>
        <dbReference type="Proteomes" id="UP001497700"/>
    </source>
</evidence>
<evidence type="ECO:0000313" key="1">
    <source>
        <dbReference type="EMBL" id="KAI4862735.1"/>
    </source>
</evidence>